<comment type="subcellular location">
    <subcellularLocation>
        <location evidence="1">Membrane</location>
        <topology evidence="1">Multi-pass membrane protein</topology>
    </subcellularLocation>
</comment>
<feature type="compositionally biased region" description="Polar residues" evidence="6">
    <location>
        <begin position="71"/>
        <end position="88"/>
    </location>
</feature>
<evidence type="ECO:0000256" key="2">
    <source>
        <dbReference type="ARBA" id="ARBA00009665"/>
    </source>
</evidence>
<comment type="similarity">
    <text evidence="2">Belongs to the SYG1 (TC 2.A.94) family.</text>
</comment>
<evidence type="ECO:0000256" key="4">
    <source>
        <dbReference type="ARBA" id="ARBA00022989"/>
    </source>
</evidence>
<evidence type="ECO:0000259" key="8">
    <source>
        <dbReference type="PROSITE" id="PS51380"/>
    </source>
</evidence>
<reference evidence="10 11" key="1">
    <citation type="submission" date="2024-09" db="EMBL/GenBank/DDBJ databases">
        <title>Rethinking Asexuality: The Enigmatic Case of Functional Sexual Genes in Lepraria (Stereocaulaceae).</title>
        <authorList>
            <person name="Doellman M."/>
            <person name="Sun Y."/>
            <person name="Barcenas-Pena A."/>
            <person name="Lumbsch H.T."/>
            <person name="Grewe F."/>
        </authorList>
    </citation>
    <scope>NUCLEOTIDE SEQUENCE [LARGE SCALE GENOMIC DNA]</scope>
    <source>
        <strain evidence="10 11">Grewe 0041</strain>
    </source>
</reference>
<feature type="compositionally biased region" description="Acidic residues" evidence="6">
    <location>
        <begin position="1044"/>
        <end position="1063"/>
    </location>
</feature>
<evidence type="ECO:0000256" key="7">
    <source>
        <dbReference type="SAM" id="Phobius"/>
    </source>
</evidence>
<dbReference type="CDD" id="cd14475">
    <property type="entry name" value="SPX_SYG1_like"/>
    <property type="match status" value="1"/>
</dbReference>
<evidence type="ECO:0000313" key="11">
    <source>
        <dbReference type="Proteomes" id="UP001590951"/>
    </source>
</evidence>
<keyword evidence="3 7" id="KW-0812">Transmembrane</keyword>
<feature type="transmembrane region" description="Helical" evidence="7">
    <location>
        <begin position="670"/>
        <end position="692"/>
    </location>
</feature>
<dbReference type="PANTHER" id="PTHR10783">
    <property type="entry name" value="XENOTROPIC AND POLYTROPIC RETROVIRUS RECEPTOR 1-RELATED"/>
    <property type="match status" value="1"/>
</dbReference>
<evidence type="ECO:0000256" key="1">
    <source>
        <dbReference type="ARBA" id="ARBA00004141"/>
    </source>
</evidence>
<dbReference type="InterPro" id="IPR004342">
    <property type="entry name" value="EXS_C"/>
</dbReference>
<feature type="domain" description="SPX" evidence="9">
    <location>
        <begin position="1"/>
        <end position="499"/>
    </location>
</feature>
<comment type="caution">
    <text evidence="10">The sequence shown here is derived from an EMBL/GenBank/DDBJ whole genome shotgun (WGS) entry which is preliminary data.</text>
</comment>
<keyword evidence="4 7" id="KW-1133">Transmembrane helix</keyword>
<keyword evidence="11" id="KW-1185">Reference proteome</keyword>
<feature type="compositionally biased region" description="Basic residues" evidence="6">
    <location>
        <begin position="1078"/>
        <end position="1087"/>
    </location>
</feature>
<gene>
    <name evidence="10" type="ORF">ABVK25_000498</name>
</gene>
<dbReference type="EMBL" id="JBHFEH010000001">
    <property type="protein sequence ID" value="KAL2059206.1"/>
    <property type="molecule type" value="Genomic_DNA"/>
</dbReference>
<evidence type="ECO:0000256" key="3">
    <source>
        <dbReference type="ARBA" id="ARBA00022692"/>
    </source>
</evidence>
<proteinExistence type="inferred from homology"/>
<dbReference type="Pfam" id="PF03124">
    <property type="entry name" value="EXS"/>
    <property type="match status" value="1"/>
</dbReference>
<dbReference type="PROSITE" id="PS51382">
    <property type="entry name" value="SPX"/>
    <property type="match status" value="1"/>
</dbReference>
<feature type="region of interest" description="Disordered" evidence="6">
    <location>
        <begin position="408"/>
        <end position="428"/>
    </location>
</feature>
<name>A0ABR4BQH8_9LECA</name>
<feature type="compositionally biased region" description="Polar residues" evidence="6">
    <location>
        <begin position="958"/>
        <end position="989"/>
    </location>
</feature>
<feature type="region of interest" description="Disordered" evidence="6">
    <location>
        <begin position="71"/>
        <end position="144"/>
    </location>
</feature>
<feature type="transmembrane region" description="Helical" evidence="7">
    <location>
        <begin position="818"/>
        <end position="842"/>
    </location>
</feature>
<feature type="transmembrane region" description="Helical" evidence="7">
    <location>
        <begin position="597"/>
        <end position="618"/>
    </location>
</feature>
<dbReference type="Pfam" id="PF03105">
    <property type="entry name" value="SPX"/>
    <property type="match status" value="1"/>
</dbReference>
<feature type="compositionally biased region" description="Polar residues" evidence="6">
    <location>
        <begin position="408"/>
        <end position="418"/>
    </location>
</feature>
<feature type="domain" description="EXS" evidence="8">
    <location>
        <begin position="751"/>
        <end position="945"/>
    </location>
</feature>
<evidence type="ECO:0000313" key="10">
    <source>
        <dbReference type="EMBL" id="KAL2059206.1"/>
    </source>
</evidence>
<organism evidence="10 11">
    <name type="scientific">Lepraria finkii</name>
    <dbReference type="NCBI Taxonomy" id="1340010"/>
    <lineage>
        <taxon>Eukaryota</taxon>
        <taxon>Fungi</taxon>
        <taxon>Dikarya</taxon>
        <taxon>Ascomycota</taxon>
        <taxon>Pezizomycotina</taxon>
        <taxon>Lecanoromycetes</taxon>
        <taxon>OSLEUM clade</taxon>
        <taxon>Lecanoromycetidae</taxon>
        <taxon>Lecanorales</taxon>
        <taxon>Lecanorineae</taxon>
        <taxon>Stereocaulaceae</taxon>
        <taxon>Lepraria</taxon>
    </lineage>
</organism>
<dbReference type="PANTHER" id="PTHR10783:SF103">
    <property type="entry name" value="SOLUTE CARRIER FAMILY 53 MEMBER 1"/>
    <property type="match status" value="1"/>
</dbReference>
<accession>A0ABR4BQH8</accession>
<feature type="region of interest" description="Disordered" evidence="6">
    <location>
        <begin position="1018"/>
        <end position="1087"/>
    </location>
</feature>
<feature type="compositionally biased region" description="Low complexity" evidence="6">
    <location>
        <begin position="110"/>
        <end position="125"/>
    </location>
</feature>
<feature type="region of interest" description="Disordered" evidence="6">
    <location>
        <begin position="245"/>
        <end position="265"/>
    </location>
</feature>
<feature type="transmembrane region" description="Helical" evidence="7">
    <location>
        <begin position="638"/>
        <end position="658"/>
    </location>
</feature>
<dbReference type="PROSITE" id="PS51380">
    <property type="entry name" value="EXS"/>
    <property type="match status" value="1"/>
</dbReference>
<dbReference type="Proteomes" id="UP001590951">
    <property type="component" value="Unassembled WGS sequence"/>
</dbReference>
<keyword evidence="5 7" id="KW-0472">Membrane</keyword>
<evidence type="ECO:0000256" key="5">
    <source>
        <dbReference type="ARBA" id="ARBA00023136"/>
    </source>
</evidence>
<feature type="transmembrane region" description="Helical" evidence="7">
    <location>
        <begin position="554"/>
        <end position="576"/>
    </location>
</feature>
<feature type="region of interest" description="Disordered" evidence="6">
    <location>
        <begin position="933"/>
        <end position="1001"/>
    </location>
</feature>
<protein>
    <submittedName>
        <fullName evidence="10">Uncharacterized protein</fullName>
    </submittedName>
</protein>
<sequence>MKFAKELEQDLVPEWRAKYFDYKLGKKKVKAVARALKNVNQTPKTPGRQLPSNLLSNAFQSPIRNHISLQNSAQKTPENRASNLTSYGSAKPTLQGDPASSQFGIKSPIGEGSSEGSSEGQEGASPVAIPGKASIQGASNESDSLWDSGAVTNYGSIIASPPTRNLRMGPPSLELPDPALSPNEEHFPRYNRAWRQSRFNPNPHTTPPSHRMEERLGDAYEVGKTHTPSQLDSSQILPKRNIFKPRRAASTPGGPVGGLPSTRPSRLRRMFSTAGIESPQSPDVPMEAYKETDIRNAEYFTFLDKELDKIESFYKMKEAQASERLQLLRQQLHEMRDRRLEEVRAEQLARERATQDHERHASGQAGILADTRNGGHNRTVSAALRWMQPIENAIGVGPSRIGKVTKSLQQYGSPSGPQAQYPPTPNRPDAWRDFSRRATHPDDVPYRAAKRKLKLALQEFYRGLELLKSFALLNRTAFRKINKKYDKAVKARPTGRYMSEKVNKAWFVQSEVLEGQIVAVEDLYARYFERGNHKVAVGKLRSKSAKAGDFSGSIFRNGLLIAAGFVFGIQGIVYGAERLGSPDLAVQTDASYLLQIYAGYFLGLFLFLLFCIDCKIWTMAKINYPFIFEFDSRHNLDWHQLAELPCLFLFLLGLFMWLNFQQSGVDKMFLYWPVLLVFCTVLILFFPAPILYHKSREWWLYSNFRLLLAGLYPVEFRDFFLGDMYCSETYSMGNLELFFCLYAQGWKNPGQCNSTHSRLLGFFSTLPGIWRALQCIRRYYDTRNAFPHLVNCGKYTFTILFYMSLSLYRIQQRDSLKALFITFATINSIYCSIWDLAMDWSLCQPYAEHPFLRDVLGYKRPWVYYLAMVLDPILRFNWIFYAIYASELQHSALLSFFVGFSEVCRRGMWTLFRVENEHCTNVGRFRASRDVPLPYEIEPPSPATPEEPGTRDEGQPLPEQSRQSPAWWSSPSHGATSSTLEAQPSSPSLRQRGPVPSNTPIQRGIARVGTIIGQAHAQDFEKKRRPGGPESASPYQGARTGPESSDEEEEEEEEEAAREEGEEARESAADMQAAGNIMRRHRSATDS</sequence>
<dbReference type="InterPro" id="IPR004331">
    <property type="entry name" value="SPX_dom"/>
</dbReference>
<evidence type="ECO:0000259" key="9">
    <source>
        <dbReference type="PROSITE" id="PS51382"/>
    </source>
</evidence>
<evidence type="ECO:0000256" key="6">
    <source>
        <dbReference type="SAM" id="MobiDB-lite"/>
    </source>
</evidence>